<accession>A0AAD5QW69</accession>
<dbReference type="EMBL" id="JAHQIW010004781">
    <property type="protein sequence ID" value="KAJ1363657.1"/>
    <property type="molecule type" value="Genomic_DNA"/>
</dbReference>
<keyword evidence="2" id="KW-1185">Reference proteome</keyword>
<proteinExistence type="predicted"/>
<reference evidence="1" key="1">
    <citation type="submission" date="2021-06" db="EMBL/GenBank/DDBJ databases">
        <title>Parelaphostrongylus tenuis whole genome reference sequence.</title>
        <authorList>
            <person name="Garwood T.J."/>
            <person name="Larsen P.A."/>
            <person name="Fountain-Jones N.M."/>
            <person name="Garbe J.R."/>
            <person name="Macchietto M.G."/>
            <person name="Kania S.A."/>
            <person name="Gerhold R.W."/>
            <person name="Richards J.E."/>
            <person name="Wolf T.M."/>
        </authorList>
    </citation>
    <scope>NUCLEOTIDE SEQUENCE</scope>
    <source>
        <strain evidence="1">MNPRO001-30</strain>
        <tissue evidence="1">Meninges</tissue>
    </source>
</reference>
<comment type="caution">
    <text evidence="1">The sequence shown here is derived from an EMBL/GenBank/DDBJ whole genome shotgun (WGS) entry which is preliminary data.</text>
</comment>
<sequence>MRQNLDPVQFIRLAFGFYWQSINQRLLNMERLSILLTLLSKVAIVLGCGVMPQGQAITRKFTVSGFRLPTTMVFTASTSAHAQLPNGIATTSGEAKSFVSRLVMHAITAVLEHQGRSAGLPDEIISGILNQLMVQINYEPLECMTVTINQPQLRDFLPATPGRRYHTASSSATRLLPYAL</sequence>
<protein>
    <submittedName>
        <fullName evidence="1">Uncharacterized protein</fullName>
    </submittedName>
</protein>
<evidence type="ECO:0000313" key="2">
    <source>
        <dbReference type="Proteomes" id="UP001196413"/>
    </source>
</evidence>
<name>A0AAD5QW69_PARTN</name>
<dbReference type="Proteomes" id="UP001196413">
    <property type="component" value="Unassembled WGS sequence"/>
</dbReference>
<dbReference type="AlphaFoldDB" id="A0AAD5QW69"/>
<gene>
    <name evidence="1" type="ORF">KIN20_023572</name>
</gene>
<organism evidence="1 2">
    <name type="scientific">Parelaphostrongylus tenuis</name>
    <name type="common">Meningeal worm</name>
    <dbReference type="NCBI Taxonomy" id="148309"/>
    <lineage>
        <taxon>Eukaryota</taxon>
        <taxon>Metazoa</taxon>
        <taxon>Ecdysozoa</taxon>
        <taxon>Nematoda</taxon>
        <taxon>Chromadorea</taxon>
        <taxon>Rhabditida</taxon>
        <taxon>Rhabditina</taxon>
        <taxon>Rhabditomorpha</taxon>
        <taxon>Strongyloidea</taxon>
        <taxon>Metastrongylidae</taxon>
        <taxon>Parelaphostrongylus</taxon>
    </lineage>
</organism>
<evidence type="ECO:0000313" key="1">
    <source>
        <dbReference type="EMBL" id="KAJ1363657.1"/>
    </source>
</evidence>